<evidence type="ECO:0000313" key="3">
    <source>
        <dbReference type="Proteomes" id="UP000015453"/>
    </source>
</evidence>
<dbReference type="AlphaFoldDB" id="S8D4U8"/>
<evidence type="ECO:0000256" key="1">
    <source>
        <dbReference type="SAM" id="MobiDB-lite"/>
    </source>
</evidence>
<accession>S8D4U8</accession>
<dbReference type="Proteomes" id="UP000015453">
    <property type="component" value="Unassembled WGS sequence"/>
</dbReference>
<dbReference type="EMBL" id="AUSU01009917">
    <property type="protein sequence ID" value="EPS57718.1"/>
    <property type="molecule type" value="Genomic_DNA"/>
</dbReference>
<feature type="compositionally biased region" description="Pro residues" evidence="1">
    <location>
        <begin position="8"/>
        <end position="17"/>
    </location>
</feature>
<reference evidence="2 3" key="1">
    <citation type="journal article" date="2013" name="BMC Genomics">
        <title>The miniature genome of a carnivorous plant Genlisea aurea contains a low number of genes and short non-coding sequences.</title>
        <authorList>
            <person name="Leushkin E.V."/>
            <person name="Sutormin R.A."/>
            <person name="Nabieva E.R."/>
            <person name="Penin A.A."/>
            <person name="Kondrashov A.S."/>
            <person name="Logacheva M.D."/>
        </authorList>
    </citation>
    <scope>NUCLEOTIDE SEQUENCE [LARGE SCALE GENOMIC DNA]</scope>
</reference>
<name>S8D4U8_9LAMI</name>
<feature type="region of interest" description="Disordered" evidence="1">
    <location>
        <begin position="1"/>
        <end position="54"/>
    </location>
</feature>
<proteinExistence type="predicted"/>
<organism evidence="2 3">
    <name type="scientific">Genlisea aurea</name>
    <dbReference type="NCBI Taxonomy" id="192259"/>
    <lineage>
        <taxon>Eukaryota</taxon>
        <taxon>Viridiplantae</taxon>
        <taxon>Streptophyta</taxon>
        <taxon>Embryophyta</taxon>
        <taxon>Tracheophyta</taxon>
        <taxon>Spermatophyta</taxon>
        <taxon>Magnoliopsida</taxon>
        <taxon>eudicotyledons</taxon>
        <taxon>Gunneridae</taxon>
        <taxon>Pentapetalae</taxon>
        <taxon>asterids</taxon>
        <taxon>lamiids</taxon>
        <taxon>Lamiales</taxon>
        <taxon>Lentibulariaceae</taxon>
        <taxon>Genlisea</taxon>
    </lineage>
</organism>
<protein>
    <submittedName>
        <fullName evidence="2">Uncharacterized protein</fullName>
    </submittedName>
</protein>
<gene>
    <name evidence="2" type="ORF">M569_17099</name>
</gene>
<sequence>MESSISSSPPPPPPPPYNYYHHPSPSFDTTTNDTSEHPDRPRNLTGFVSGSGGAYRRGRRRFKSLVGSCWYMADHVQPSLRLAPHHHHHHSVIYSLSLSLFKS</sequence>
<comment type="caution">
    <text evidence="2">The sequence shown here is derived from an EMBL/GenBank/DDBJ whole genome shotgun (WGS) entry which is preliminary data.</text>
</comment>
<keyword evidence="3" id="KW-1185">Reference proteome</keyword>
<evidence type="ECO:0000313" key="2">
    <source>
        <dbReference type="EMBL" id="EPS57718.1"/>
    </source>
</evidence>